<feature type="region of interest" description="Disordered" evidence="1">
    <location>
        <begin position="136"/>
        <end position="163"/>
    </location>
</feature>
<dbReference type="Proteomes" id="UP000762676">
    <property type="component" value="Unassembled WGS sequence"/>
</dbReference>
<evidence type="ECO:0000313" key="3">
    <source>
        <dbReference type="Proteomes" id="UP000762676"/>
    </source>
</evidence>
<proteinExistence type="predicted"/>
<dbReference type="AlphaFoldDB" id="A0AAV4ESP2"/>
<organism evidence="2 3">
    <name type="scientific">Elysia marginata</name>
    <dbReference type="NCBI Taxonomy" id="1093978"/>
    <lineage>
        <taxon>Eukaryota</taxon>
        <taxon>Metazoa</taxon>
        <taxon>Spiralia</taxon>
        <taxon>Lophotrochozoa</taxon>
        <taxon>Mollusca</taxon>
        <taxon>Gastropoda</taxon>
        <taxon>Heterobranchia</taxon>
        <taxon>Euthyneura</taxon>
        <taxon>Panpulmonata</taxon>
        <taxon>Sacoglossa</taxon>
        <taxon>Placobranchoidea</taxon>
        <taxon>Plakobranchidae</taxon>
        <taxon>Elysia</taxon>
    </lineage>
</organism>
<feature type="compositionally biased region" description="Low complexity" evidence="1">
    <location>
        <begin position="47"/>
        <end position="59"/>
    </location>
</feature>
<dbReference type="EMBL" id="BMAT01010946">
    <property type="protein sequence ID" value="GFR63766.1"/>
    <property type="molecule type" value="Genomic_DNA"/>
</dbReference>
<protein>
    <submittedName>
        <fullName evidence="2">Phosphatidylinositol 4-phosphate 5-kinase type-1 alpha-like isoform X4</fullName>
    </submittedName>
</protein>
<accession>A0AAV4ESP2</accession>
<feature type="compositionally biased region" description="Low complexity" evidence="1">
    <location>
        <begin position="9"/>
        <end position="19"/>
    </location>
</feature>
<sequence length="163" mass="16386">MTTYPSEDGLSSSSLRGLSSPGGRGGASPPLSLSESTPTHTDFTEGTPSFTNSSPSCSSDAMVTSTPARSSARFKQVSFDDGEARNPPLRPALRSFSPASPSSGHWSGDGPSVRFSSDVKHVTNTSTIAITTATTTATTNNDTSSPASAAAAAVPVSAPSSGD</sequence>
<feature type="compositionally biased region" description="Low complexity" evidence="1">
    <location>
        <begin position="27"/>
        <end position="39"/>
    </location>
</feature>
<name>A0AAV4ESP2_9GAST</name>
<evidence type="ECO:0000256" key="1">
    <source>
        <dbReference type="SAM" id="MobiDB-lite"/>
    </source>
</evidence>
<comment type="caution">
    <text evidence="2">The sequence shown here is derived from an EMBL/GenBank/DDBJ whole genome shotgun (WGS) entry which is preliminary data.</text>
</comment>
<keyword evidence="3" id="KW-1185">Reference proteome</keyword>
<reference evidence="2 3" key="1">
    <citation type="journal article" date="2021" name="Elife">
        <title>Chloroplast acquisition without the gene transfer in kleptoplastic sea slugs, Plakobranchus ocellatus.</title>
        <authorList>
            <person name="Maeda T."/>
            <person name="Takahashi S."/>
            <person name="Yoshida T."/>
            <person name="Shimamura S."/>
            <person name="Takaki Y."/>
            <person name="Nagai Y."/>
            <person name="Toyoda A."/>
            <person name="Suzuki Y."/>
            <person name="Arimoto A."/>
            <person name="Ishii H."/>
            <person name="Satoh N."/>
            <person name="Nishiyama T."/>
            <person name="Hasebe M."/>
            <person name="Maruyama T."/>
            <person name="Minagawa J."/>
            <person name="Obokata J."/>
            <person name="Shigenobu S."/>
        </authorList>
    </citation>
    <scope>NUCLEOTIDE SEQUENCE [LARGE SCALE GENOMIC DNA]</scope>
</reference>
<gene>
    <name evidence="2" type="ORF">ElyMa_005491100</name>
</gene>
<feature type="region of interest" description="Disordered" evidence="1">
    <location>
        <begin position="1"/>
        <end position="112"/>
    </location>
</feature>
<evidence type="ECO:0000313" key="2">
    <source>
        <dbReference type="EMBL" id="GFR63766.1"/>
    </source>
</evidence>